<name>A0AAV2LW14_KNICA</name>
<dbReference type="Proteomes" id="UP001497482">
    <property type="component" value="Chromosome 5"/>
</dbReference>
<organism evidence="2 3">
    <name type="scientific">Knipowitschia caucasica</name>
    <name type="common">Caucasian dwarf goby</name>
    <name type="synonym">Pomatoschistus caucasicus</name>
    <dbReference type="NCBI Taxonomy" id="637954"/>
    <lineage>
        <taxon>Eukaryota</taxon>
        <taxon>Metazoa</taxon>
        <taxon>Chordata</taxon>
        <taxon>Craniata</taxon>
        <taxon>Vertebrata</taxon>
        <taxon>Euteleostomi</taxon>
        <taxon>Actinopterygii</taxon>
        <taxon>Neopterygii</taxon>
        <taxon>Teleostei</taxon>
        <taxon>Neoteleostei</taxon>
        <taxon>Acanthomorphata</taxon>
        <taxon>Gobiaria</taxon>
        <taxon>Gobiiformes</taxon>
        <taxon>Gobioidei</taxon>
        <taxon>Gobiidae</taxon>
        <taxon>Gobiinae</taxon>
        <taxon>Knipowitschia</taxon>
    </lineage>
</organism>
<feature type="compositionally biased region" description="Basic and acidic residues" evidence="1">
    <location>
        <begin position="1"/>
        <end position="16"/>
    </location>
</feature>
<evidence type="ECO:0000313" key="2">
    <source>
        <dbReference type="EMBL" id="CAL1605259.1"/>
    </source>
</evidence>
<dbReference type="AlphaFoldDB" id="A0AAV2LW14"/>
<dbReference type="EMBL" id="OZ035827">
    <property type="protein sequence ID" value="CAL1605259.1"/>
    <property type="molecule type" value="Genomic_DNA"/>
</dbReference>
<accession>A0AAV2LW14</accession>
<proteinExistence type="predicted"/>
<reference evidence="2 3" key="1">
    <citation type="submission" date="2024-04" db="EMBL/GenBank/DDBJ databases">
        <authorList>
            <person name="Waldvogel A.-M."/>
            <person name="Schoenle A."/>
        </authorList>
    </citation>
    <scope>NUCLEOTIDE SEQUENCE [LARGE SCALE GENOMIC DNA]</scope>
</reference>
<evidence type="ECO:0000256" key="1">
    <source>
        <dbReference type="SAM" id="MobiDB-lite"/>
    </source>
</evidence>
<protein>
    <submittedName>
        <fullName evidence="2">Uncharacterized protein</fullName>
    </submittedName>
</protein>
<keyword evidence="3" id="KW-1185">Reference proteome</keyword>
<sequence length="126" mass="13799">MPHAEDRAANPSERRTTTTTLTVDVLDGDDLGPKFLPCTPVGRTRDCSPITYKATVLELTEPRLLETVTVTHSAPAHSLPTPSLQSGRQQCAHAWPHNFFLDWVIVAFEIFVTAALSSRSVLSVLC</sequence>
<feature type="region of interest" description="Disordered" evidence="1">
    <location>
        <begin position="1"/>
        <end position="20"/>
    </location>
</feature>
<evidence type="ECO:0000313" key="3">
    <source>
        <dbReference type="Proteomes" id="UP001497482"/>
    </source>
</evidence>
<gene>
    <name evidence="2" type="ORF">KC01_LOCUS32674</name>
</gene>